<accession>A0ABU1ABD0</accession>
<dbReference type="PANTHER" id="PTHR38039:SF1">
    <property type="entry name" value="TOXIN YOEB"/>
    <property type="match status" value="1"/>
</dbReference>
<keyword evidence="4" id="KW-0255">Endonuclease</keyword>
<dbReference type="SUPFAM" id="SSF143011">
    <property type="entry name" value="RelE-like"/>
    <property type="match status" value="1"/>
</dbReference>
<evidence type="ECO:0000256" key="1">
    <source>
        <dbReference type="ARBA" id="ARBA00008172"/>
    </source>
</evidence>
<evidence type="ECO:0000313" key="9">
    <source>
        <dbReference type="Proteomes" id="UP001227831"/>
    </source>
</evidence>
<dbReference type="PANTHER" id="PTHR38039">
    <property type="entry name" value="TOXIN YOEB"/>
    <property type="match status" value="1"/>
</dbReference>
<dbReference type="EMBL" id="JAVCWF010000001">
    <property type="protein sequence ID" value="MDQ7938216.1"/>
    <property type="molecule type" value="Genomic_DNA"/>
</dbReference>
<dbReference type="InterPro" id="IPR009614">
    <property type="entry name" value="YoeB_toxin"/>
</dbReference>
<gene>
    <name evidence="8" type="ORF">RA086_11410</name>
</gene>
<dbReference type="Gene3D" id="3.30.2310.20">
    <property type="entry name" value="RelE-like"/>
    <property type="match status" value="1"/>
</dbReference>
<evidence type="ECO:0000256" key="4">
    <source>
        <dbReference type="ARBA" id="ARBA00022759"/>
    </source>
</evidence>
<dbReference type="RefSeq" id="WP_308703907.1">
    <property type="nucleotide sequence ID" value="NZ_AP027463.1"/>
</dbReference>
<proteinExistence type="inferred from homology"/>
<evidence type="ECO:0000256" key="7">
    <source>
        <dbReference type="ARBA" id="ARBA00050056"/>
    </source>
</evidence>
<evidence type="ECO:0000256" key="2">
    <source>
        <dbReference type="ARBA" id="ARBA00022649"/>
    </source>
</evidence>
<keyword evidence="2" id="KW-1277">Toxin-antitoxin system</keyword>
<reference evidence="8 9" key="1">
    <citation type="journal article" date="2023" name="Int. J. Syst. Evol. Microbiol.">
        <title>Lactiplantibacillus brownii sp. nov., a novel psychrotolerant species isolated from sauerkraut.</title>
        <authorList>
            <person name="Heng Y.C."/>
            <person name="Silvaraju S."/>
            <person name="Lee J.K.Y."/>
            <person name="Kittelmann S."/>
        </authorList>
    </citation>
    <scope>NUCLEOTIDE SEQUENCE [LARGE SCALE GENOMIC DNA]</scope>
    <source>
        <strain evidence="8 9">WILCCON 0030</strain>
    </source>
</reference>
<protein>
    <recommendedName>
        <fullName evidence="7">Endoribonuclease YoeB</fullName>
    </recommendedName>
    <alternativeName>
        <fullName evidence="6">Putative mRNA interferase YoeB</fullName>
    </alternativeName>
</protein>
<dbReference type="Proteomes" id="UP001227831">
    <property type="component" value="Unassembled WGS sequence"/>
</dbReference>
<name>A0ABU1ABD0_9LACO</name>
<evidence type="ECO:0000256" key="3">
    <source>
        <dbReference type="ARBA" id="ARBA00022722"/>
    </source>
</evidence>
<evidence type="ECO:0000313" key="8">
    <source>
        <dbReference type="EMBL" id="MDQ7938216.1"/>
    </source>
</evidence>
<dbReference type="NCBIfam" id="TIGR02116">
    <property type="entry name" value="toxin_Txe_YoeB"/>
    <property type="match status" value="1"/>
</dbReference>
<comment type="caution">
    <text evidence="8">The sequence shown here is derived from an EMBL/GenBank/DDBJ whole genome shotgun (WGS) entry which is preliminary data.</text>
</comment>
<dbReference type="InterPro" id="IPR035093">
    <property type="entry name" value="RelE/ParE_toxin_dom_sf"/>
</dbReference>
<comment type="similarity">
    <text evidence="1">Belongs to the YoeB family.</text>
</comment>
<evidence type="ECO:0000256" key="6">
    <source>
        <dbReference type="ARBA" id="ARBA00030388"/>
    </source>
</evidence>
<dbReference type="Pfam" id="PF06769">
    <property type="entry name" value="YoeB_toxin"/>
    <property type="match status" value="1"/>
</dbReference>
<evidence type="ECO:0000256" key="5">
    <source>
        <dbReference type="ARBA" id="ARBA00022801"/>
    </source>
</evidence>
<keyword evidence="3" id="KW-0540">Nuclease</keyword>
<keyword evidence="5" id="KW-0378">Hydrolase</keyword>
<keyword evidence="9" id="KW-1185">Reference proteome</keyword>
<organism evidence="8 9">
    <name type="scientific">Lactiplantibacillus brownii</name>
    <dbReference type="NCBI Taxonomy" id="3069269"/>
    <lineage>
        <taxon>Bacteria</taxon>
        <taxon>Bacillati</taxon>
        <taxon>Bacillota</taxon>
        <taxon>Bacilli</taxon>
        <taxon>Lactobacillales</taxon>
        <taxon>Lactobacillaceae</taxon>
        <taxon>Lactiplantibacillus</taxon>
    </lineage>
</organism>
<sequence>MYTVVIKNSAKADLKMGKESQLVTNFLTIIAQLKQDPYFPNQSLEKLTPPASGLYSRRLNIHHRVVYTIDHKTKTVVIYSAWNHYA</sequence>